<gene>
    <name evidence="1" type="ORF">INF20_01075</name>
</gene>
<protein>
    <submittedName>
        <fullName evidence="1">SEC-C domain-containing protein</fullName>
    </submittedName>
</protein>
<evidence type="ECO:0000313" key="1">
    <source>
        <dbReference type="EMBL" id="MBE5034882.1"/>
    </source>
</evidence>
<reference evidence="1 2" key="1">
    <citation type="submission" date="2020-10" db="EMBL/GenBank/DDBJ databases">
        <title>ChiBAC.</title>
        <authorList>
            <person name="Zenner C."/>
            <person name="Hitch T.C.A."/>
            <person name="Clavel T."/>
        </authorList>
    </citation>
    <scope>NUCLEOTIDE SEQUENCE [LARGE SCALE GENOMIC DNA]</scope>
    <source>
        <strain evidence="1 2">DSM 108706</strain>
    </source>
</reference>
<dbReference type="EMBL" id="JADCKA010000001">
    <property type="protein sequence ID" value="MBE5034882.1"/>
    <property type="molecule type" value="Genomic_DNA"/>
</dbReference>
<dbReference type="RefSeq" id="WP_226384545.1">
    <property type="nucleotide sequence ID" value="NZ_JADCKA010000001.1"/>
</dbReference>
<keyword evidence="2" id="KW-1185">Reference proteome</keyword>
<dbReference type="Proteomes" id="UP001516588">
    <property type="component" value="Unassembled WGS sequence"/>
</dbReference>
<dbReference type="PANTHER" id="PTHR33747:SF1">
    <property type="entry name" value="ADENYLATE CYCLASE-ASSOCIATED CAP C-TERMINAL DOMAIN-CONTAINING PROTEIN"/>
    <property type="match status" value="1"/>
</dbReference>
<dbReference type="InterPro" id="IPR004027">
    <property type="entry name" value="SEC_C_motif"/>
</dbReference>
<proteinExistence type="predicted"/>
<organism evidence="1 2">
    <name type="scientific">Gallibacter intestinalis</name>
    <dbReference type="NCBI Taxonomy" id="2779356"/>
    <lineage>
        <taxon>Bacteria</taxon>
        <taxon>Bacillati</taxon>
        <taxon>Bacillota</taxon>
        <taxon>Clostridia</taxon>
        <taxon>Eubacteriales</taxon>
        <taxon>Eubacteriaceae</taxon>
        <taxon>Gallibacter</taxon>
    </lineage>
</organism>
<evidence type="ECO:0000313" key="2">
    <source>
        <dbReference type="Proteomes" id="UP001516588"/>
    </source>
</evidence>
<dbReference type="PANTHER" id="PTHR33747">
    <property type="entry name" value="UPF0225 PROTEIN SCO1677"/>
    <property type="match status" value="1"/>
</dbReference>
<accession>A0ABR9QVI8</accession>
<dbReference type="Pfam" id="PF02810">
    <property type="entry name" value="SEC-C"/>
    <property type="match status" value="1"/>
</dbReference>
<sequence>MGLYKEWTNLLNGQTKDTFEDFWKEYSEGETAIYKDILANKMNNVTGKVSDLAAKYGVREVIFMGFLDGIQTSINEPTDLDSVTSDTEISLDIDFEKLFFNMLKAEADYLFTLEEWDGIFSEEKRQEIATEYRRSRTVVKGKKIGRNDPCPCGSGKKYKHCCGKNA</sequence>
<comment type="caution">
    <text evidence="1">The sequence shown here is derived from an EMBL/GenBank/DDBJ whole genome shotgun (WGS) entry which is preliminary data.</text>
</comment>
<dbReference type="NCBIfam" id="NF004088">
    <property type="entry name" value="PRK05590.1"/>
    <property type="match status" value="1"/>
</dbReference>
<name>A0ABR9QVI8_9FIRM</name>